<organism evidence="1 2">
    <name type="scientific">Pseudoponticoccus marisrubri</name>
    <dbReference type="NCBI Taxonomy" id="1685382"/>
    <lineage>
        <taxon>Bacteria</taxon>
        <taxon>Pseudomonadati</taxon>
        <taxon>Pseudomonadota</taxon>
        <taxon>Alphaproteobacteria</taxon>
        <taxon>Rhodobacterales</taxon>
        <taxon>Roseobacteraceae</taxon>
        <taxon>Pseudoponticoccus</taxon>
    </lineage>
</organism>
<evidence type="ECO:0000313" key="1">
    <source>
        <dbReference type="EMBL" id="KUF11113.1"/>
    </source>
</evidence>
<protein>
    <submittedName>
        <fullName evidence="1">Uncharacterized protein</fullName>
    </submittedName>
</protein>
<dbReference type="AlphaFoldDB" id="A0A0W7WKM0"/>
<dbReference type="Proteomes" id="UP000054396">
    <property type="component" value="Unassembled WGS sequence"/>
</dbReference>
<comment type="caution">
    <text evidence="1">The sequence shown here is derived from an EMBL/GenBank/DDBJ whole genome shotgun (WGS) entry which is preliminary data.</text>
</comment>
<evidence type="ECO:0000313" key="2">
    <source>
        <dbReference type="Proteomes" id="UP000054396"/>
    </source>
</evidence>
<dbReference type="EMBL" id="LPXO01000004">
    <property type="protein sequence ID" value="KUF11113.1"/>
    <property type="molecule type" value="Genomic_DNA"/>
</dbReference>
<sequence>MFLDPNWHFVQRDMLFEIRKYDEVTNGCWRNTQTSVDRVSLELVRSQASIVEVQLRAATVVITALGYEINSTNCAVTVRTEVYAPHRVDASVDGYPITAVFPSLLWEQTAILTGPKRTMSGRVAETHTKHIRKFLIELSQKARELRTTALGTR</sequence>
<keyword evidence="2" id="KW-1185">Reference proteome</keyword>
<proteinExistence type="predicted"/>
<accession>A0A0W7WKM0</accession>
<name>A0A0W7WKM0_9RHOB</name>
<reference evidence="1 2" key="1">
    <citation type="submission" date="2015-12" db="EMBL/GenBank/DDBJ databases">
        <authorList>
            <person name="Shamseldin A."/>
            <person name="Moawad H."/>
            <person name="Abd El-Rahim W.M."/>
            <person name="Sadowsky M.J."/>
        </authorList>
    </citation>
    <scope>NUCLEOTIDE SEQUENCE [LARGE SCALE GENOMIC DNA]</scope>
    <source>
        <strain evidence="1 2">SJ5A-1</strain>
    </source>
</reference>
<gene>
    <name evidence="1" type="ORF">AVJ23_08640</name>
</gene>